<dbReference type="InterPro" id="IPR004358">
    <property type="entry name" value="Sig_transdc_His_kin-like_C"/>
</dbReference>
<evidence type="ECO:0000256" key="3">
    <source>
        <dbReference type="ARBA" id="ARBA00022553"/>
    </source>
</evidence>
<proteinExistence type="predicted"/>
<dbReference type="SUPFAM" id="SSF55874">
    <property type="entry name" value="ATPase domain of HSP90 chaperone/DNA topoisomerase II/histidine kinase"/>
    <property type="match status" value="1"/>
</dbReference>
<feature type="modified residue" description="4-aspartylphosphate" evidence="8">
    <location>
        <position position="467"/>
    </location>
</feature>
<feature type="domain" description="Response regulatory" evidence="11">
    <location>
        <begin position="418"/>
        <end position="535"/>
    </location>
</feature>
<dbReference type="Pfam" id="PF00512">
    <property type="entry name" value="HisKA"/>
    <property type="match status" value="1"/>
</dbReference>
<keyword evidence="5" id="KW-0418">Kinase</keyword>
<evidence type="ECO:0000256" key="9">
    <source>
        <dbReference type="SAM" id="Coils"/>
    </source>
</evidence>
<keyword evidence="6" id="KW-0902">Two-component regulatory system</keyword>
<name>A0A5K7X4Y6_9BACT</name>
<keyword evidence="9" id="KW-0175">Coiled coil</keyword>
<dbReference type="PROSITE" id="PS50110">
    <property type="entry name" value="RESPONSE_REGULATORY"/>
    <property type="match status" value="2"/>
</dbReference>
<protein>
    <recommendedName>
        <fullName evidence="2">histidine kinase</fullName>
        <ecNumber evidence="2">2.7.13.3</ecNumber>
    </recommendedName>
</protein>
<dbReference type="SMART" id="SM00388">
    <property type="entry name" value="HisKA"/>
    <property type="match status" value="1"/>
</dbReference>
<dbReference type="RefSeq" id="WP_152097719.1">
    <property type="nucleotide sequence ID" value="NZ_AP021861.1"/>
</dbReference>
<dbReference type="Pfam" id="PF00072">
    <property type="entry name" value="Response_reg"/>
    <property type="match status" value="2"/>
</dbReference>
<dbReference type="SMART" id="SM00448">
    <property type="entry name" value="REC"/>
    <property type="match status" value="2"/>
</dbReference>
<dbReference type="Proteomes" id="UP000326837">
    <property type="component" value="Chromosome"/>
</dbReference>
<evidence type="ECO:0000256" key="8">
    <source>
        <dbReference type="PROSITE-ProRule" id="PRU00169"/>
    </source>
</evidence>
<evidence type="ECO:0000256" key="7">
    <source>
        <dbReference type="ARBA" id="ARBA00023136"/>
    </source>
</evidence>
<dbReference type="FunFam" id="1.10.287.130:FF:000001">
    <property type="entry name" value="Two-component sensor histidine kinase"/>
    <property type="match status" value="1"/>
</dbReference>
<dbReference type="InterPro" id="IPR003661">
    <property type="entry name" value="HisK_dim/P_dom"/>
</dbReference>
<dbReference type="EMBL" id="AP021861">
    <property type="protein sequence ID" value="BBO31610.1"/>
    <property type="molecule type" value="Genomic_DNA"/>
</dbReference>
<feature type="domain" description="Response regulatory" evidence="11">
    <location>
        <begin position="10"/>
        <end position="127"/>
    </location>
</feature>
<accession>A0A5K7X4Y6</accession>
<dbReference type="InterPro" id="IPR005467">
    <property type="entry name" value="His_kinase_dom"/>
</dbReference>
<evidence type="ECO:0000256" key="5">
    <source>
        <dbReference type="ARBA" id="ARBA00022777"/>
    </source>
</evidence>
<dbReference type="InterPro" id="IPR036097">
    <property type="entry name" value="HisK_dim/P_sf"/>
</dbReference>
<sequence>MSSKSSTPVNVLLVDDLHENLLALEALLRREGVTILKAQSGSDALELLLQFEVALAILDVQMPGMDGFELAELMRGTERTRRVPIIFLTAGNADLRRKFRGYEAGAVDFLQKPIESDIIRSKVDVFVELFRQRQEVAQQRDDLQAATAENARLLAESQRHASALEEADRRKDDFLAVLAHELRNPLGPVRNAIEILRHSDEANQVMREAREIISRQVSHMSRLIDDLLDVARIARGKIQLRNEHCDAAEILRQTAEDYRATIDAAKATLEVDVASSLPIHADRTRVAQVIGNLLHNAAKFTPPGGRVRVSASSDAAGDFATIVVSDTGIGLSPEVKSRLFEPFSQAEQGADRASGGLGLGLALARNIAELHGGALDAESEGPGRGATFTLKLPLLAGEYVPEVEQKPVAPAAATGKLRILIVEDNADAARSLQVLLGLMGYEVNVVADGKAGIEAAKSRKPDVIMSDIGLPGEYDGYQLARQLRSEADLADIHLIAISGYGQPEDRKRSHDAGFDQHLVKPVDIQRLKKALDPLRA</sequence>
<dbReference type="Pfam" id="PF02518">
    <property type="entry name" value="HATPase_c"/>
    <property type="match status" value="1"/>
</dbReference>
<dbReference type="InterPro" id="IPR003594">
    <property type="entry name" value="HATPase_dom"/>
</dbReference>
<dbReference type="InterPro" id="IPR011006">
    <property type="entry name" value="CheY-like_superfamily"/>
</dbReference>
<reference evidence="13" key="1">
    <citation type="submission" date="2019-10" db="EMBL/GenBank/DDBJ databases">
        <title>Lacipirellula parvula gen. nov., sp. nov., representing a lineage of planctomycetes widespread in freshwater anoxic habitats, and description of the family Lacipirellulaceae.</title>
        <authorList>
            <person name="Dedysh S.N."/>
            <person name="Kulichevskaya I.S."/>
            <person name="Beletsky A.V."/>
            <person name="Rakitin A.L."/>
            <person name="Mardanov A.V."/>
            <person name="Ivanova A.A."/>
            <person name="Saltykova V.X."/>
            <person name="Rijpstra W.I.C."/>
            <person name="Sinninghe Damste J.S."/>
            <person name="Ravin N.V."/>
        </authorList>
    </citation>
    <scope>NUCLEOTIDE SEQUENCE [LARGE SCALE GENOMIC DNA]</scope>
    <source>
        <strain evidence="13">PX69</strain>
    </source>
</reference>
<keyword evidence="7" id="KW-0472">Membrane</keyword>
<evidence type="ECO:0000313" key="13">
    <source>
        <dbReference type="Proteomes" id="UP000326837"/>
    </source>
</evidence>
<dbReference type="Gene3D" id="3.30.565.10">
    <property type="entry name" value="Histidine kinase-like ATPase, C-terminal domain"/>
    <property type="match status" value="1"/>
</dbReference>
<dbReference type="SUPFAM" id="SSF47384">
    <property type="entry name" value="Homodimeric domain of signal transducing histidine kinase"/>
    <property type="match status" value="1"/>
</dbReference>
<evidence type="ECO:0000256" key="1">
    <source>
        <dbReference type="ARBA" id="ARBA00000085"/>
    </source>
</evidence>
<dbReference type="InterPro" id="IPR001789">
    <property type="entry name" value="Sig_transdc_resp-reg_receiver"/>
</dbReference>
<dbReference type="KEGG" id="lpav:PLANPX_1222"/>
<dbReference type="PRINTS" id="PR00344">
    <property type="entry name" value="BCTRLSENSOR"/>
</dbReference>
<dbReference type="CDD" id="cd17580">
    <property type="entry name" value="REC_2_DhkD-like"/>
    <property type="match status" value="1"/>
</dbReference>
<evidence type="ECO:0000259" key="11">
    <source>
        <dbReference type="PROSITE" id="PS50110"/>
    </source>
</evidence>
<dbReference type="Gene3D" id="1.10.287.130">
    <property type="match status" value="1"/>
</dbReference>
<keyword evidence="3 8" id="KW-0597">Phosphoprotein</keyword>
<dbReference type="PANTHER" id="PTHR43547">
    <property type="entry name" value="TWO-COMPONENT HISTIDINE KINASE"/>
    <property type="match status" value="1"/>
</dbReference>
<dbReference type="SUPFAM" id="SSF52172">
    <property type="entry name" value="CheY-like"/>
    <property type="match status" value="2"/>
</dbReference>
<dbReference type="InterPro" id="IPR036890">
    <property type="entry name" value="HATPase_C_sf"/>
</dbReference>
<feature type="domain" description="Histidine kinase" evidence="10">
    <location>
        <begin position="177"/>
        <end position="396"/>
    </location>
</feature>
<dbReference type="SMART" id="SM00387">
    <property type="entry name" value="HATPase_c"/>
    <property type="match status" value="1"/>
</dbReference>
<dbReference type="CDD" id="cd00082">
    <property type="entry name" value="HisKA"/>
    <property type="match status" value="1"/>
</dbReference>
<evidence type="ECO:0000256" key="6">
    <source>
        <dbReference type="ARBA" id="ARBA00023012"/>
    </source>
</evidence>
<dbReference type="Gene3D" id="3.40.50.2300">
    <property type="match status" value="2"/>
</dbReference>
<evidence type="ECO:0000256" key="4">
    <source>
        <dbReference type="ARBA" id="ARBA00022679"/>
    </source>
</evidence>
<gene>
    <name evidence="12" type="ORF">PLANPX_1222</name>
</gene>
<evidence type="ECO:0000256" key="2">
    <source>
        <dbReference type="ARBA" id="ARBA00012438"/>
    </source>
</evidence>
<dbReference type="AlphaFoldDB" id="A0A5K7X4Y6"/>
<evidence type="ECO:0000259" key="10">
    <source>
        <dbReference type="PROSITE" id="PS50109"/>
    </source>
</evidence>
<feature type="coiled-coil region" evidence="9">
    <location>
        <begin position="129"/>
        <end position="156"/>
    </location>
</feature>
<keyword evidence="13" id="KW-1185">Reference proteome</keyword>
<dbReference type="PROSITE" id="PS50109">
    <property type="entry name" value="HIS_KIN"/>
    <property type="match status" value="1"/>
</dbReference>
<feature type="modified residue" description="4-aspartylphosphate" evidence="8">
    <location>
        <position position="59"/>
    </location>
</feature>
<organism evidence="12 13">
    <name type="scientific">Lacipirellula parvula</name>
    <dbReference type="NCBI Taxonomy" id="2650471"/>
    <lineage>
        <taxon>Bacteria</taxon>
        <taxon>Pseudomonadati</taxon>
        <taxon>Planctomycetota</taxon>
        <taxon>Planctomycetia</taxon>
        <taxon>Pirellulales</taxon>
        <taxon>Lacipirellulaceae</taxon>
        <taxon>Lacipirellula</taxon>
    </lineage>
</organism>
<dbReference type="EC" id="2.7.13.3" evidence="2"/>
<dbReference type="PANTHER" id="PTHR43547:SF2">
    <property type="entry name" value="HYBRID SIGNAL TRANSDUCTION HISTIDINE KINASE C"/>
    <property type="match status" value="1"/>
</dbReference>
<dbReference type="FunFam" id="3.30.565.10:FF:000006">
    <property type="entry name" value="Sensor histidine kinase WalK"/>
    <property type="match status" value="1"/>
</dbReference>
<evidence type="ECO:0000313" key="12">
    <source>
        <dbReference type="EMBL" id="BBO31610.1"/>
    </source>
</evidence>
<keyword evidence="4" id="KW-0808">Transferase</keyword>
<comment type="catalytic activity">
    <reaction evidence="1">
        <text>ATP + protein L-histidine = ADP + protein N-phospho-L-histidine.</text>
        <dbReference type="EC" id="2.7.13.3"/>
    </reaction>
</comment>
<dbReference type="GO" id="GO:0000155">
    <property type="term" value="F:phosphorelay sensor kinase activity"/>
    <property type="evidence" value="ECO:0007669"/>
    <property type="project" value="InterPro"/>
</dbReference>